<dbReference type="Pfam" id="PF17776">
    <property type="entry name" value="NLRC4_HD2"/>
    <property type="match status" value="1"/>
</dbReference>
<sequence>MSHSGEIMDTDPASKMSHSGEIMDTDPASKMSLSGHKETKANSPIHQERPASSVPSCVSMNSDQSMILPIEFREKPYSPIHQERSASSVPSCVSMKSNRSMAPPLNFTTSEELIDHQERSESNILSGQTAQSHPTHLSSIFSSLEQNIMTFIKKELKRFKTMLSSDLPEGFEGQRKDEEVVDSEDGKQESSAKEGALKITLHFLRNMNQKELADTLEESELVMTSQRNLKSNLKKRFQCVFEGLAKQGNRTLLNKIYTELYITEGGSGEVNNEHEVRQIETTTRKQARPEKAIKCNDIFKSLPGQDKPIRTVLTKGVAGIGKTVSVQKFILDWAEGKANQDIQLIFSLPFREMNLIKGDKTSLIKLLNRISTESRISNLNKFKVLFIFDGLDESRLPLDFKNNECVCDVTESTSVDVLLTNLIKGNLLPSALIWITTRPAAANQIPSGCVDQVTEVRGFNDPQKEEYFRKRFSDQDLTNRIISHIKTSRSLHIMCHIPVFCWISAVVLEHMLTHMREEMPKTLTEMYTHFVVFHMKQMNEKYPGKEETNQEESILTLGKLAFQQLEKGNLIFYEEDLKKCGLDINEASVYSGVCTQIFREECGLYQDKVYCFVHLSIQEFLAALYVSLSFIKHNNNLMDEQKSVVNTFGKIPEIDFHKSAVNKALQSKTGHLDLFLRFLLGLSLESNQKHLQRLLTKTRNSSQSHEETVNYIKEKIRENPSSERCINLFHCLNELNDRSLVEEIQTYLRSGSLSSEQLSPSQWSALVFVLLTSEEDIDVFDLKKYSTSEEGLLGMLPVVKTCRAALLSGCRITEKGCAALVSALQSNPSNLKELDLSNNDLKDAGVKMISDLLEDQQCRLETLRCVIYLLYWRTHSVDWRLCVE</sequence>
<feature type="region of interest" description="Disordered" evidence="7">
    <location>
        <begin position="81"/>
        <end position="105"/>
    </location>
</feature>
<dbReference type="SMART" id="SM00368">
    <property type="entry name" value="LRR_RI"/>
    <property type="match status" value="2"/>
</dbReference>
<dbReference type="InterPro" id="IPR041075">
    <property type="entry name" value="NOD1/2_WH"/>
</dbReference>
<dbReference type="InterPro" id="IPR027417">
    <property type="entry name" value="P-loop_NTPase"/>
</dbReference>
<feature type="compositionally biased region" description="Basic and acidic residues" evidence="7">
    <location>
        <begin position="172"/>
        <end position="192"/>
    </location>
</feature>
<keyword evidence="3" id="KW-0433">Leucine-rich repeat</keyword>
<comment type="subcellular location">
    <subcellularLocation>
        <location evidence="1">Cytoplasm</location>
    </subcellularLocation>
</comment>
<evidence type="ECO:0000313" key="9">
    <source>
        <dbReference type="EMBL" id="KAL0961572.1"/>
    </source>
</evidence>
<dbReference type="Pfam" id="PF17779">
    <property type="entry name" value="WHD_NOD2"/>
    <property type="match status" value="1"/>
</dbReference>
<dbReference type="Pfam" id="PF05729">
    <property type="entry name" value="NACHT"/>
    <property type="match status" value="1"/>
</dbReference>
<dbReference type="InterPro" id="IPR041267">
    <property type="entry name" value="NLRP_HD2"/>
</dbReference>
<dbReference type="InterPro" id="IPR032675">
    <property type="entry name" value="LRR_dom_sf"/>
</dbReference>
<evidence type="ECO:0000256" key="7">
    <source>
        <dbReference type="SAM" id="MobiDB-lite"/>
    </source>
</evidence>
<evidence type="ECO:0000256" key="6">
    <source>
        <dbReference type="ARBA" id="ARBA00022840"/>
    </source>
</evidence>
<reference evidence="9 10" key="1">
    <citation type="submission" date="2024-06" db="EMBL/GenBank/DDBJ databases">
        <authorList>
            <person name="Pan Q."/>
            <person name="Wen M."/>
            <person name="Jouanno E."/>
            <person name="Zahm M."/>
            <person name="Klopp C."/>
            <person name="Cabau C."/>
            <person name="Louis A."/>
            <person name="Berthelot C."/>
            <person name="Parey E."/>
            <person name="Roest Crollius H."/>
            <person name="Montfort J."/>
            <person name="Robinson-Rechavi M."/>
            <person name="Bouchez O."/>
            <person name="Lampietro C."/>
            <person name="Lopez Roques C."/>
            <person name="Donnadieu C."/>
            <person name="Postlethwait J."/>
            <person name="Bobe J."/>
            <person name="Verreycken H."/>
            <person name="Guiguen Y."/>
        </authorList>
    </citation>
    <scope>NUCLEOTIDE SEQUENCE [LARGE SCALE GENOMIC DNA]</scope>
    <source>
        <strain evidence="9">Up_M1</strain>
        <tissue evidence="9">Testis</tissue>
    </source>
</reference>
<dbReference type="Gene3D" id="3.80.10.10">
    <property type="entry name" value="Ribonuclease Inhibitor"/>
    <property type="match status" value="1"/>
</dbReference>
<dbReference type="AlphaFoldDB" id="A0ABD0WBS1"/>
<dbReference type="InterPro" id="IPR051261">
    <property type="entry name" value="NLR"/>
</dbReference>
<dbReference type="InterPro" id="IPR029495">
    <property type="entry name" value="NACHT-assoc"/>
</dbReference>
<evidence type="ECO:0000256" key="1">
    <source>
        <dbReference type="ARBA" id="ARBA00004496"/>
    </source>
</evidence>
<dbReference type="Pfam" id="PF13516">
    <property type="entry name" value="LRR_6"/>
    <property type="match status" value="1"/>
</dbReference>
<dbReference type="InterPro" id="IPR011029">
    <property type="entry name" value="DEATH-like_dom_sf"/>
</dbReference>
<proteinExistence type="predicted"/>
<feature type="region of interest" description="Disordered" evidence="7">
    <location>
        <begin position="167"/>
        <end position="192"/>
    </location>
</feature>
<protein>
    <recommendedName>
        <fullName evidence="8">NACHT domain-containing protein</fullName>
    </recommendedName>
</protein>
<evidence type="ECO:0000256" key="5">
    <source>
        <dbReference type="ARBA" id="ARBA00022741"/>
    </source>
</evidence>
<dbReference type="GO" id="GO:0005524">
    <property type="term" value="F:ATP binding"/>
    <property type="evidence" value="ECO:0007669"/>
    <property type="project" value="UniProtKB-KW"/>
</dbReference>
<feature type="domain" description="NACHT" evidence="8">
    <location>
        <begin position="310"/>
        <end position="441"/>
    </location>
</feature>
<dbReference type="Proteomes" id="UP001557470">
    <property type="component" value="Unassembled WGS sequence"/>
</dbReference>
<name>A0ABD0WBS1_UMBPY</name>
<evidence type="ECO:0000256" key="2">
    <source>
        <dbReference type="ARBA" id="ARBA00022490"/>
    </source>
</evidence>
<feature type="compositionally biased region" description="Polar residues" evidence="7">
    <location>
        <begin position="85"/>
        <end position="105"/>
    </location>
</feature>
<dbReference type="InterPro" id="IPR007111">
    <property type="entry name" value="NACHT_NTPase"/>
</dbReference>
<dbReference type="SUPFAM" id="SSF52540">
    <property type="entry name" value="P-loop containing nucleoside triphosphate hydrolases"/>
    <property type="match status" value="1"/>
</dbReference>
<feature type="region of interest" description="Disordered" evidence="7">
    <location>
        <begin position="1"/>
        <end position="59"/>
    </location>
</feature>
<keyword evidence="2" id="KW-0963">Cytoplasm</keyword>
<accession>A0ABD0WBS1</accession>
<dbReference type="SMART" id="SM01288">
    <property type="entry name" value="FISNA"/>
    <property type="match status" value="1"/>
</dbReference>
<keyword evidence="6" id="KW-0067">ATP-binding</keyword>
<dbReference type="PROSITE" id="PS50837">
    <property type="entry name" value="NACHT"/>
    <property type="match status" value="1"/>
</dbReference>
<dbReference type="Gene3D" id="1.10.533.10">
    <property type="entry name" value="Death Domain, Fas"/>
    <property type="match status" value="1"/>
</dbReference>
<evidence type="ECO:0000313" key="10">
    <source>
        <dbReference type="Proteomes" id="UP001557470"/>
    </source>
</evidence>
<comment type="caution">
    <text evidence="9">The sequence shown here is derived from an EMBL/GenBank/DDBJ whole genome shotgun (WGS) entry which is preliminary data.</text>
</comment>
<evidence type="ECO:0000256" key="3">
    <source>
        <dbReference type="ARBA" id="ARBA00022614"/>
    </source>
</evidence>
<dbReference type="InterPro" id="IPR001611">
    <property type="entry name" value="Leu-rich_rpt"/>
</dbReference>
<organism evidence="9 10">
    <name type="scientific">Umbra pygmaea</name>
    <name type="common">Eastern mudminnow</name>
    <dbReference type="NCBI Taxonomy" id="75934"/>
    <lineage>
        <taxon>Eukaryota</taxon>
        <taxon>Metazoa</taxon>
        <taxon>Chordata</taxon>
        <taxon>Craniata</taxon>
        <taxon>Vertebrata</taxon>
        <taxon>Euteleostomi</taxon>
        <taxon>Actinopterygii</taxon>
        <taxon>Neopterygii</taxon>
        <taxon>Teleostei</taxon>
        <taxon>Protacanthopterygii</taxon>
        <taxon>Esociformes</taxon>
        <taxon>Umbridae</taxon>
        <taxon>Umbra</taxon>
    </lineage>
</organism>
<dbReference type="GO" id="GO:0005737">
    <property type="term" value="C:cytoplasm"/>
    <property type="evidence" value="ECO:0007669"/>
    <property type="project" value="UniProtKB-SubCell"/>
</dbReference>
<evidence type="ECO:0000256" key="4">
    <source>
        <dbReference type="ARBA" id="ARBA00022737"/>
    </source>
</evidence>
<dbReference type="Gene3D" id="3.40.50.300">
    <property type="entry name" value="P-loop containing nucleotide triphosphate hydrolases"/>
    <property type="match status" value="1"/>
</dbReference>
<gene>
    <name evidence="9" type="ORF">UPYG_G00355100</name>
</gene>
<dbReference type="Pfam" id="PF14484">
    <property type="entry name" value="FISNA"/>
    <property type="match status" value="1"/>
</dbReference>
<evidence type="ECO:0000259" key="8">
    <source>
        <dbReference type="PROSITE" id="PS50837"/>
    </source>
</evidence>
<dbReference type="SUPFAM" id="SSF52047">
    <property type="entry name" value="RNI-like"/>
    <property type="match status" value="1"/>
</dbReference>
<dbReference type="PANTHER" id="PTHR24106">
    <property type="entry name" value="NACHT, LRR AND CARD DOMAINS-CONTAINING"/>
    <property type="match status" value="1"/>
</dbReference>
<dbReference type="FunFam" id="3.40.50.300:FF:001524">
    <property type="entry name" value="Si:dkey-126g1.7"/>
    <property type="match status" value="1"/>
</dbReference>
<keyword evidence="5" id="KW-0547">Nucleotide-binding</keyword>
<dbReference type="EMBL" id="JAGEUA010000282">
    <property type="protein sequence ID" value="KAL0961572.1"/>
    <property type="molecule type" value="Genomic_DNA"/>
</dbReference>
<keyword evidence="4" id="KW-0677">Repeat</keyword>
<keyword evidence="10" id="KW-1185">Reference proteome</keyword>